<dbReference type="Proteomes" id="UP000284338">
    <property type="component" value="Unassembled WGS sequence"/>
</dbReference>
<proteinExistence type="inferred from homology"/>
<evidence type="ECO:0000256" key="3">
    <source>
        <dbReference type="ARBA" id="ARBA00023002"/>
    </source>
</evidence>
<organism evidence="5 6">
    <name type="scientific">Serratia inhibens</name>
    <dbReference type="NCBI Taxonomy" id="2338073"/>
    <lineage>
        <taxon>Bacteria</taxon>
        <taxon>Pseudomonadati</taxon>
        <taxon>Pseudomonadota</taxon>
        <taxon>Gammaproteobacteria</taxon>
        <taxon>Enterobacterales</taxon>
        <taxon>Yersiniaceae</taxon>
        <taxon>Serratia</taxon>
    </lineage>
</organism>
<sequence length="791" mass="86016">MTSTSERRQLNEEERFVRGQGRFVDDLTFTGALHVAFVRSTYARATIVKVDISQAQCSPGVVAIYQAKDIGMLNSPLPLLIPHPAIISGKTQSPLAEYEVHYVGQPIAMIVAESRYDAEDAAAWVDVEYSPLPFVIDLAKAAQKEAPRVHADMSDNIGARFTQKSGMLSTAQRLADHVTTVTVHMDRATAAPIETRAVAAEFDDRTGELTVWDTAQAPIAVRNGLAALLELDEHRVRVIAPDVGGGFGQKLLFFYPDELLVPFAAMQLKRPVKYTEDRRENFLASSQERTQIHSLTLYARKNGEILGLHDNIQHDSGAFMPYGIIVAHVSATSIAGPYRIPHLHIDCDVVYTPTMPVTPYRGCGRPHACFAIERALDQLALELSIDPVEIRKRNLIRDDEFPYRREGLVFQDGASVELDSGQYLRALDMLSNAVNFETFRAEQACYRSQGRYLGVGLACCVEGTGIGPYEGAIVRVHPISGNVFVSSGVTCQGQDHKALFTRIVAEQLSVPPRQIIVLGGDTHAFDLGGGTYASRSTVVAGNAVYLAACQVRQEIRQKAAAVFGVSVEEVILENGQVRHRNGSLTMPLAAVATLANPLRYAFNDTARIATQFAGQHHDGPALARDKTPGIESRTFFSPPRACWGFGAHAVIVEVDPGTGHVTLLRYLCIHDCGHIINHDIVRGQIIGGIAQGIGGALYESLGINKHGEVQNSTFSQFLMPQTADIPDIELMHLETPTPLNPLGVKGVGEAGCIAVSAVIASAIDDALTPLNSAPVRHSPMTAPYIYQRLKK</sequence>
<comment type="similarity">
    <text evidence="1">Belongs to the xanthine dehydrogenase family.</text>
</comment>
<keyword evidence="3" id="KW-0560">Oxidoreductase</keyword>
<dbReference type="InterPro" id="IPR008274">
    <property type="entry name" value="AldOxase/xan_DH_MoCoBD1"/>
</dbReference>
<evidence type="ECO:0000259" key="4">
    <source>
        <dbReference type="SMART" id="SM01008"/>
    </source>
</evidence>
<dbReference type="InterPro" id="IPR036856">
    <property type="entry name" value="Ald_Oxase/Xan_DH_a/b_sf"/>
</dbReference>
<dbReference type="Pfam" id="PF01315">
    <property type="entry name" value="Ald_Xan_dh_C"/>
    <property type="match status" value="1"/>
</dbReference>
<dbReference type="GO" id="GO:0005506">
    <property type="term" value="F:iron ion binding"/>
    <property type="evidence" value="ECO:0007669"/>
    <property type="project" value="InterPro"/>
</dbReference>
<dbReference type="InterPro" id="IPR037165">
    <property type="entry name" value="AldOxase/xan_DH_Mopterin-bd_sf"/>
</dbReference>
<dbReference type="InterPro" id="IPR016208">
    <property type="entry name" value="Ald_Oxase/xanthine_DH-like"/>
</dbReference>
<keyword evidence="2" id="KW-0500">Molybdenum</keyword>
<accession>A0AA92X0M4</accession>
<dbReference type="SUPFAM" id="SSF54665">
    <property type="entry name" value="CO dehydrogenase molybdoprotein N-domain-like"/>
    <property type="match status" value="1"/>
</dbReference>
<comment type="caution">
    <text evidence="5">The sequence shown here is derived from an EMBL/GenBank/DDBJ whole genome shotgun (WGS) entry which is preliminary data.</text>
</comment>
<dbReference type="EMBL" id="QYYG01000010">
    <property type="protein sequence ID" value="RJF53283.1"/>
    <property type="molecule type" value="Genomic_DNA"/>
</dbReference>
<evidence type="ECO:0000313" key="5">
    <source>
        <dbReference type="EMBL" id="RJF53283.1"/>
    </source>
</evidence>
<protein>
    <submittedName>
        <fullName evidence="5">Xanthine dehydrogenase family protein molybdopterin-binding subunit</fullName>
    </submittedName>
</protein>
<dbReference type="RefSeq" id="WP_119805288.1">
    <property type="nucleotide sequence ID" value="NZ_QYYG01000010.1"/>
</dbReference>
<dbReference type="Gene3D" id="3.30.365.10">
    <property type="entry name" value="Aldehyde oxidase/xanthine dehydrogenase, molybdopterin binding domain"/>
    <property type="match status" value="4"/>
</dbReference>
<feature type="domain" description="Aldehyde oxidase/xanthine dehydrogenase a/b hammerhead" evidence="4">
    <location>
        <begin position="18"/>
        <end position="133"/>
    </location>
</feature>
<evidence type="ECO:0000256" key="2">
    <source>
        <dbReference type="ARBA" id="ARBA00022505"/>
    </source>
</evidence>
<dbReference type="InterPro" id="IPR046867">
    <property type="entry name" value="AldOxase/xan_DH_MoCoBD2"/>
</dbReference>
<dbReference type="SMART" id="SM01008">
    <property type="entry name" value="Ald_Xan_dh_C"/>
    <property type="match status" value="1"/>
</dbReference>
<evidence type="ECO:0000313" key="6">
    <source>
        <dbReference type="Proteomes" id="UP000284338"/>
    </source>
</evidence>
<dbReference type="Pfam" id="PF20256">
    <property type="entry name" value="MoCoBD_2"/>
    <property type="match status" value="1"/>
</dbReference>
<dbReference type="GO" id="GO:0016491">
    <property type="term" value="F:oxidoreductase activity"/>
    <property type="evidence" value="ECO:0007669"/>
    <property type="project" value="UniProtKB-KW"/>
</dbReference>
<gene>
    <name evidence="5" type="ORF">D4100_22635</name>
</gene>
<dbReference type="PANTHER" id="PTHR11908:SF132">
    <property type="entry name" value="ALDEHYDE OXIDASE 1-RELATED"/>
    <property type="match status" value="1"/>
</dbReference>
<dbReference type="SUPFAM" id="SSF56003">
    <property type="entry name" value="Molybdenum cofactor-binding domain"/>
    <property type="match status" value="1"/>
</dbReference>
<name>A0AA92X0M4_9GAMM</name>
<dbReference type="AlphaFoldDB" id="A0AA92X0M4"/>
<keyword evidence="6" id="KW-1185">Reference proteome</keyword>
<dbReference type="PANTHER" id="PTHR11908">
    <property type="entry name" value="XANTHINE DEHYDROGENASE"/>
    <property type="match status" value="1"/>
</dbReference>
<evidence type="ECO:0000256" key="1">
    <source>
        <dbReference type="ARBA" id="ARBA00006849"/>
    </source>
</evidence>
<dbReference type="InterPro" id="IPR000674">
    <property type="entry name" value="Ald_Oxase/Xan_DH_a/b"/>
</dbReference>
<dbReference type="Gene3D" id="3.90.1170.50">
    <property type="entry name" value="Aldehyde oxidase/xanthine dehydrogenase, a/b hammerhead"/>
    <property type="match status" value="1"/>
</dbReference>
<reference evidence="5 6" key="1">
    <citation type="submission" date="2018-09" db="EMBL/GenBank/DDBJ databases">
        <title>Draft genome of a novel serratia sp. strain with antifungal activity.</title>
        <authorList>
            <person name="Dichmann S.I."/>
            <person name="Park B.P."/>
            <person name="Pathiraja D."/>
            <person name="Choi I.-G."/>
            <person name="Stougaard P."/>
            <person name="Hennessy R.C."/>
        </authorList>
    </citation>
    <scope>NUCLEOTIDE SEQUENCE [LARGE SCALE GENOMIC DNA]</scope>
    <source>
        <strain evidence="5 6">S40</strain>
    </source>
</reference>
<dbReference type="Pfam" id="PF02738">
    <property type="entry name" value="MoCoBD_1"/>
    <property type="match status" value="1"/>
</dbReference>